<gene>
    <name evidence="1" type="ORF">OCBIM_22003238mg</name>
</gene>
<protein>
    <submittedName>
        <fullName evidence="1">Uncharacterized protein</fullName>
    </submittedName>
</protein>
<evidence type="ECO:0000313" key="1">
    <source>
        <dbReference type="EMBL" id="KOF70246.1"/>
    </source>
</evidence>
<organism evidence="1">
    <name type="scientific">Octopus bimaculoides</name>
    <name type="common">California two-spotted octopus</name>
    <dbReference type="NCBI Taxonomy" id="37653"/>
    <lineage>
        <taxon>Eukaryota</taxon>
        <taxon>Metazoa</taxon>
        <taxon>Spiralia</taxon>
        <taxon>Lophotrochozoa</taxon>
        <taxon>Mollusca</taxon>
        <taxon>Cephalopoda</taxon>
        <taxon>Coleoidea</taxon>
        <taxon>Octopodiformes</taxon>
        <taxon>Octopoda</taxon>
        <taxon>Incirrata</taxon>
        <taxon>Octopodidae</taxon>
        <taxon>Octopus</taxon>
    </lineage>
</organism>
<dbReference type="EMBL" id="KQ424913">
    <property type="protein sequence ID" value="KOF70246.1"/>
    <property type="molecule type" value="Genomic_DNA"/>
</dbReference>
<dbReference type="AlphaFoldDB" id="A0A0L8FZR0"/>
<name>A0A0L8FZR0_OCTBM</name>
<accession>A0A0L8FZR0</accession>
<reference evidence="1" key="1">
    <citation type="submission" date="2015-07" db="EMBL/GenBank/DDBJ databases">
        <title>MeaNS - Measles Nucleotide Surveillance Program.</title>
        <authorList>
            <person name="Tran T."/>
            <person name="Druce J."/>
        </authorList>
    </citation>
    <scope>NUCLEOTIDE SEQUENCE</scope>
    <source>
        <strain evidence="1">UCB-OBI-ISO-001</strain>
        <tissue evidence="1">Gonad</tissue>
    </source>
</reference>
<sequence length="86" mass="10270">MCYSRGINITSYFYSMPQFIDNCLTNKHYTHIHTPTHTLTGMLYFVSIPQVSHVYIVFRMYLDINSKLWFHFLEYCTLCPSTFVNI</sequence>
<proteinExistence type="predicted"/>